<dbReference type="Gene3D" id="2.60.40.4100">
    <property type="entry name" value="Zona pellucida, ZP-C domain"/>
    <property type="match status" value="1"/>
</dbReference>
<evidence type="ECO:0000256" key="8">
    <source>
        <dbReference type="ARBA" id="ARBA00022989"/>
    </source>
</evidence>
<feature type="disulfide bond" evidence="19">
    <location>
        <begin position="60"/>
        <end position="75"/>
    </location>
</feature>
<evidence type="ECO:0000256" key="11">
    <source>
        <dbReference type="ARBA" id="ARBA00023170"/>
    </source>
</evidence>
<dbReference type="InterPro" id="IPR017977">
    <property type="entry name" value="ZP_dom_CS"/>
</dbReference>
<dbReference type="InterPro" id="IPR048290">
    <property type="entry name" value="ZP_chr"/>
</dbReference>
<evidence type="ECO:0000256" key="19">
    <source>
        <dbReference type="PROSITE-ProRule" id="PRU00779"/>
    </source>
</evidence>
<reference evidence="22" key="2">
    <citation type="submission" date="2025-09" db="UniProtKB">
        <authorList>
            <consortium name="Ensembl"/>
        </authorList>
    </citation>
    <scope>IDENTIFICATION</scope>
</reference>
<evidence type="ECO:0000256" key="16">
    <source>
        <dbReference type="ARBA" id="ARBA00040238"/>
    </source>
</evidence>
<evidence type="ECO:0000256" key="15">
    <source>
        <dbReference type="ARBA" id="ARBA00037545"/>
    </source>
</evidence>
<keyword evidence="3" id="KW-1003">Cell membrane</keyword>
<dbReference type="Gene3D" id="4.10.110.10">
    <property type="entry name" value="Spasmolytic Protein, domain 1"/>
    <property type="match status" value="1"/>
</dbReference>
<feature type="domain" description="P-type" evidence="21">
    <location>
        <begin position="47"/>
        <end position="89"/>
    </location>
</feature>
<evidence type="ECO:0000313" key="22">
    <source>
        <dbReference type="Ensembl" id="ENSSPUP00000002580.1"/>
    </source>
</evidence>
<dbReference type="GO" id="GO:0035804">
    <property type="term" value="F:structural constituent of egg coat"/>
    <property type="evidence" value="ECO:0007669"/>
    <property type="project" value="TreeGrafter"/>
</dbReference>
<accession>A0A8D0G7T3</accession>
<comment type="function">
    <text evidence="15">Component of the zona pellucida, an extracellular matrix surrounding oocytes which mediates sperm binding, induction of the acrosome reaction and prevents post-fertilization polyspermy. The zona pellucida is composed of 3 to 4 glycoproteins, ZP1, ZP2, ZP3, and ZP4. ZP4 may act as a sperm receptor.</text>
</comment>
<keyword evidence="11" id="KW-0675">Receptor</keyword>
<evidence type="ECO:0000256" key="12">
    <source>
        <dbReference type="ARBA" id="ARBA00023180"/>
    </source>
</evidence>
<dbReference type="PROSITE" id="PS00682">
    <property type="entry name" value="ZP_1"/>
    <property type="match status" value="1"/>
</dbReference>
<dbReference type="InterPro" id="IPR055355">
    <property type="entry name" value="ZP-C"/>
</dbReference>
<evidence type="ECO:0000256" key="6">
    <source>
        <dbReference type="ARBA" id="ARBA00022685"/>
    </source>
</evidence>
<keyword evidence="13" id="KW-0278">Fertilization</keyword>
<keyword evidence="7" id="KW-0812">Transmembrane</keyword>
<dbReference type="InterPro" id="IPR000519">
    <property type="entry name" value="P_trefoil_dom"/>
</dbReference>
<proteinExistence type="inferred from homology"/>
<keyword evidence="12" id="KW-0325">Glycoprotein</keyword>
<dbReference type="InterPro" id="IPR017957">
    <property type="entry name" value="P_trefoil_CS"/>
</dbReference>
<dbReference type="SMART" id="SM00018">
    <property type="entry name" value="PD"/>
    <property type="match status" value="1"/>
</dbReference>
<dbReference type="InterPro" id="IPR001507">
    <property type="entry name" value="ZP_dom"/>
</dbReference>
<evidence type="ECO:0000256" key="7">
    <source>
        <dbReference type="ARBA" id="ARBA00022692"/>
    </source>
</evidence>
<dbReference type="PROSITE" id="PS51448">
    <property type="entry name" value="P_TREFOIL_2"/>
    <property type="match status" value="1"/>
</dbReference>
<evidence type="ECO:0000256" key="10">
    <source>
        <dbReference type="ARBA" id="ARBA00023157"/>
    </source>
</evidence>
<reference evidence="22" key="1">
    <citation type="submission" date="2025-08" db="UniProtKB">
        <authorList>
            <consortium name="Ensembl"/>
        </authorList>
    </citation>
    <scope>IDENTIFICATION</scope>
</reference>
<dbReference type="InterPro" id="IPR042235">
    <property type="entry name" value="ZP-C_dom"/>
</dbReference>
<dbReference type="Proteomes" id="UP000694392">
    <property type="component" value="Unplaced"/>
</dbReference>
<evidence type="ECO:0000256" key="4">
    <source>
        <dbReference type="ARBA" id="ARBA00022525"/>
    </source>
</evidence>
<dbReference type="Pfam" id="PF00088">
    <property type="entry name" value="Trefoil"/>
    <property type="match status" value="1"/>
</dbReference>
<keyword evidence="9" id="KW-0472">Membrane</keyword>
<name>A0A8D0G7T3_SPHPU</name>
<dbReference type="PANTHER" id="PTHR23343">
    <property type="entry name" value="ZONA PELLUCIDA SPERM-BINDING PROTEIN"/>
    <property type="match status" value="1"/>
</dbReference>
<keyword evidence="23" id="KW-1185">Reference proteome</keyword>
<dbReference type="GO" id="GO:0060468">
    <property type="term" value="P:prevention of polyspermy"/>
    <property type="evidence" value="ECO:0007669"/>
    <property type="project" value="TreeGrafter"/>
</dbReference>
<dbReference type="GO" id="GO:0005886">
    <property type="term" value="C:plasma membrane"/>
    <property type="evidence" value="ECO:0007669"/>
    <property type="project" value="UniProtKB-SubCell"/>
</dbReference>
<keyword evidence="4" id="KW-0964">Secreted</keyword>
<dbReference type="PRINTS" id="PR00023">
    <property type="entry name" value="ZPELLUCIDA"/>
</dbReference>
<dbReference type="SMART" id="SM00241">
    <property type="entry name" value="ZP"/>
    <property type="match status" value="1"/>
</dbReference>
<feature type="domain" description="ZP" evidence="20">
    <location>
        <begin position="94"/>
        <end position="365"/>
    </location>
</feature>
<evidence type="ECO:0000256" key="2">
    <source>
        <dbReference type="ARBA" id="ARBA00010863"/>
    </source>
</evidence>
<comment type="similarity">
    <text evidence="2">Belongs to the ZP domain family. ZPB subfamily.</text>
</comment>
<dbReference type="SUPFAM" id="SSF57492">
    <property type="entry name" value="Trefoil"/>
    <property type="match status" value="1"/>
</dbReference>
<evidence type="ECO:0000256" key="18">
    <source>
        <dbReference type="ARBA" id="ARBA00042573"/>
    </source>
</evidence>
<dbReference type="GeneTree" id="ENSGT00940000161188"/>
<dbReference type="InterPro" id="IPR055356">
    <property type="entry name" value="ZP-N"/>
</dbReference>
<protein>
    <recommendedName>
        <fullName evidence="16">Zona pellucida sperm-binding protein 4</fullName>
    </recommendedName>
    <alternativeName>
        <fullName evidence="18">Zona pellucida glycoprotein 4</fullName>
    </alternativeName>
    <alternativeName>
        <fullName evidence="17">Zona pellucida protein B</fullName>
    </alternativeName>
</protein>
<dbReference type="Pfam" id="PF00100">
    <property type="entry name" value="Zona_pellucida"/>
    <property type="match status" value="1"/>
</dbReference>
<dbReference type="Ensembl" id="ENSSPUT00000002731.1">
    <property type="protein sequence ID" value="ENSSPUP00000002580.1"/>
    <property type="gene ID" value="ENSSPUG00000001945.1"/>
</dbReference>
<dbReference type="PROSITE" id="PS51034">
    <property type="entry name" value="ZP_2"/>
    <property type="match status" value="1"/>
</dbReference>
<dbReference type="GO" id="GO:0007339">
    <property type="term" value="P:binding of sperm to zona pellucida"/>
    <property type="evidence" value="ECO:0007669"/>
    <property type="project" value="TreeGrafter"/>
</dbReference>
<dbReference type="OMA" id="LYCGRDS"/>
<evidence type="ECO:0000259" key="20">
    <source>
        <dbReference type="PROSITE" id="PS51034"/>
    </source>
</evidence>
<dbReference type="GO" id="GO:0035805">
    <property type="term" value="C:egg coat"/>
    <property type="evidence" value="ECO:0007669"/>
    <property type="project" value="UniProtKB-SubCell"/>
</dbReference>
<organism evidence="22 23">
    <name type="scientific">Sphenodon punctatus</name>
    <name type="common">Tuatara</name>
    <name type="synonym">Hatteria punctata</name>
    <dbReference type="NCBI Taxonomy" id="8508"/>
    <lineage>
        <taxon>Eukaryota</taxon>
        <taxon>Metazoa</taxon>
        <taxon>Chordata</taxon>
        <taxon>Craniata</taxon>
        <taxon>Vertebrata</taxon>
        <taxon>Euteleostomi</taxon>
        <taxon>Lepidosauria</taxon>
        <taxon>Sphenodontia</taxon>
        <taxon>Sphenodontidae</taxon>
        <taxon>Sphenodon</taxon>
    </lineage>
</organism>
<comment type="subcellular location">
    <subcellularLocation>
        <location evidence="1">Cell membrane</location>
        <topology evidence="1">Single-pass type I membrane protein</topology>
    </subcellularLocation>
    <subcellularLocation>
        <location evidence="14">Zona pellucida</location>
    </subcellularLocation>
</comment>
<dbReference type="InterPro" id="IPR044913">
    <property type="entry name" value="P_trefoil_dom_sf"/>
</dbReference>
<sequence length="384" mass="42121">SVGQPHPLPNSTCGVWVHQKKDGSMLVSATYTGYFLCSPALDAPSRSTCTAVLRSDRLPCAVLPVSRGQCEERGCCYTPDPVTPCYYGNTVTAQCTPDGHFSIAVSRHATLPSLILDSVHLVGGHGGSCTPVTKTNAFVLYQFPLSACGTTFQVQDQGVYANELVADQDVRSWSAGSVTRDSTFRLHVSCSYSLRDHLPVSVQVFTLPPPPLVTQHGPLSLELRIADDQHYSAYYASSDYPVVKLLREPVFLEVRILQRTDPNLALILHQCWATPSTNPLQQPQWPILVDGCPYEGDNYQTQLSPVGATSVLQFPSHYQRLIVSTFTFVDSTSLQALTGPVYFHCSASACVPSTTESCLAHCLRRGNFVWSWDRVLHKPPSFCH</sequence>
<evidence type="ECO:0000313" key="23">
    <source>
        <dbReference type="Proteomes" id="UP000694392"/>
    </source>
</evidence>
<keyword evidence="5" id="KW-0272">Extracellular matrix</keyword>
<evidence type="ECO:0000256" key="13">
    <source>
        <dbReference type="ARBA" id="ARBA00023279"/>
    </source>
</evidence>
<dbReference type="GO" id="GO:0032190">
    <property type="term" value="F:acrosin binding"/>
    <property type="evidence" value="ECO:0007669"/>
    <property type="project" value="TreeGrafter"/>
</dbReference>
<evidence type="ECO:0000256" key="14">
    <source>
        <dbReference type="ARBA" id="ARBA00024183"/>
    </source>
</evidence>
<evidence type="ECO:0000256" key="17">
    <source>
        <dbReference type="ARBA" id="ARBA00042273"/>
    </source>
</evidence>
<keyword evidence="8" id="KW-1133">Transmembrane helix</keyword>
<evidence type="ECO:0000259" key="21">
    <source>
        <dbReference type="PROSITE" id="PS51448"/>
    </source>
</evidence>
<dbReference type="Pfam" id="PF23344">
    <property type="entry name" value="ZP-N"/>
    <property type="match status" value="1"/>
</dbReference>
<comment type="caution">
    <text evidence="19">Lacks conserved residue(s) required for the propagation of feature annotation.</text>
</comment>
<dbReference type="InterPro" id="IPR051148">
    <property type="entry name" value="Zona_Pellucida_Domain_gp"/>
</dbReference>
<keyword evidence="10 19" id="KW-1015">Disulfide bond</keyword>
<dbReference type="CDD" id="cd00111">
    <property type="entry name" value="Trefoil"/>
    <property type="match status" value="1"/>
</dbReference>
<keyword evidence="6" id="KW-0165">Cleavage on pair of basic residues</keyword>
<dbReference type="PROSITE" id="PS00025">
    <property type="entry name" value="P_TREFOIL_1"/>
    <property type="match status" value="1"/>
</dbReference>
<dbReference type="Gene3D" id="2.60.40.3210">
    <property type="entry name" value="Zona pellucida, ZP-N domain"/>
    <property type="match status" value="1"/>
</dbReference>
<evidence type="ECO:0000256" key="3">
    <source>
        <dbReference type="ARBA" id="ARBA00022475"/>
    </source>
</evidence>
<dbReference type="PANTHER" id="PTHR23343:SF31">
    <property type="entry name" value="ZONA PELLUCIDA SPERM-BINDING PROTEIN 4"/>
    <property type="match status" value="1"/>
</dbReference>
<evidence type="ECO:0000256" key="1">
    <source>
        <dbReference type="ARBA" id="ARBA00004251"/>
    </source>
</evidence>
<evidence type="ECO:0000256" key="9">
    <source>
        <dbReference type="ARBA" id="ARBA00023136"/>
    </source>
</evidence>
<evidence type="ECO:0000256" key="5">
    <source>
        <dbReference type="ARBA" id="ARBA00022530"/>
    </source>
</evidence>
<dbReference type="AlphaFoldDB" id="A0A8D0G7T3"/>